<dbReference type="AlphaFoldDB" id="A0A1U9KP17"/>
<dbReference type="Proteomes" id="UP000188604">
    <property type="component" value="Chromosome"/>
</dbReference>
<keyword evidence="5" id="KW-1185">Reference proteome</keyword>
<dbReference type="OrthoDB" id="9812574at2"/>
<dbReference type="InterPro" id="IPR011701">
    <property type="entry name" value="MFS"/>
</dbReference>
<evidence type="ECO:0000313" key="4">
    <source>
        <dbReference type="EMBL" id="AQS87479.1"/>
    </source>
</evidence>
<dbReference type="InterPro" id="IPR036259">
    <property type="entry name" value="MFS_trans_sf"/>
</dbReference>
<keyword evidence="1" id="KW-0812">Transmembrane</keyword>
<dbReference type="STRING" id="320497.A0U93_05485"/>
<accession>A0A1U9KP17</accession>
<dbReference type="InterPro" id="IPR020846">
    <property type="entry name" value="MFS_dom"/>
</dbReference>
<evidence type="ECO:0000256" key="2">
    <source>
        <dbReference type="ARBA" id="ARBA00022989"/>
    </source>
</evidence>
<dbReference type="EMBL" id="CP014691">
    <property type="protein sequence ID" value="AQS87479.1"/>
    <property type="molecule type" value="Genomic_DNA"/>
</dbReference>
<dbReference type="Gene3D" id="1.20.1250.20">
    <property type="entry name" value="MFS general substrate transporter like domains"/>
    <property type="match status" value="2"/>
</dbReference>
<evidence type="ECO:0000256" key="1">
    <source>
        <dbReference type="ARBA" id="ARBA00022692"/>
    </source>
</evidence>
<keyword evidence="3" id="KW-0472">Membrane</keyword>
<dbReference type="PANTHER" id="PTHR23539">
    <property type="entry name" value="MFS TRANSPORTER"/>
    <property type="match status" value="1"/>
</dbReference>
<dbReference type="KEGG" id="nch:A0U93_05485"/>
<proteinExistence type="predicted"/>
<dbReference type="SUPFAM" id="SSF103473">
    <property type="entry name" value="MFS general substrate transporter"/>
    <property type="match status" value="1"/>
</dbReference>
<protein>
    <submittedName>
        <fullName evidence="4">Uncharacterized protein</fullName>
    </submittedName>
</protein>
<dbReference type="PROSITE" id="PS50850">
    <property type="entry name" value="MFS"/>
    <property type="match status" value="1"/>
</dbReference>
<evidence type="ECO:0000313" key="5">
    <source>
        <dbReference type="Proteomes" id="UP000188604"/>
    </source>
</evidence>
<dbReference type="RefSeq" id="WP_077806464.1">
    <property type="nucleotide sequence ID" value="NZ_BJXS01000009.1"/>
</dbReference>
<organism evidence="4 5">
    <name type="scientific">Neoasaia chiangmaiensis</name>
    <dbReference type="NCBI Taxonomy" id="320497"/>
    <lineage>
        <taxon>Bacteria</taxon>
        <taxon>Pseudomonadati</taxon>
        <taxon>Pseudomonadota</taxon>
        <taxon>Alphaproteobacteria</taxon>
        <taxon>Acetobacterales</taxon>
        <taxon>Acetobacteraceae</taxon>
        <taxon>Neoasaia</taxon>
    </lineage>
</organism>
<dbReference type="PANTHER" id="PTHR23539:SF1">
    <property type="entry name" value="MAJOR FACILITATOR SUPERFAMILY (MFS) PROFILE DOMAIN-CONTAINING PROTEIN"/>
    <property type="match status" value="1"/>
</dbReference>
<reference evidence="4 5" key="1">
    <citation type="submission" date="2016-03" db="EMBL/GenBank/DDBJ databases">
        <title>Acetic acid bacteria sequencing.</title>
        <authorList>
            <person name="Brandt J."/>
            <person name="Jakob F."/>
            <person name="Vogel R.F."/>
        </authorList>
    </citation>
    <scope>NUCLEOTIDE SEQUENCE [LARGE SCALE GENOMIC DNA]</scope>
    <source>
        <strain evidence="4 5">NBRC 101099</strain>
    </source>
</reference>
<sequence>MPSEERSPSTSSRRGLDWINLLSADIQSGVGPYLTIFLTAQGWSAGWMGTALAASAGAAAICQLPAGWLVDHTRHKRALVIGSGILIGMACLVTAFWPTFMPVILAQGALGAASSVLAPSIAAITLGLVGPRAMAGRTSRNEMLNHTGSVLTAIVAGVCGQKLGLRWIFYMTCVAAVGSALASSAIRPQEIDHDMASGGEAGERRLPMGQLLTRPAILMFLGAVLLFQCGNGAMLSLASRQLAVTHPGTETWLLTACILGAQTAMALVAWAVGRALAQGWGRKAVLIVALLAVPLRGVLFAWATDGEINAATIMGIQTLDGLATGALSVVSTVMAADLTRGTGRFNITLACVALTIAGGSALSNLIGGATMQTFGAPVAFLALSAIAILGLFFALGMPETRPDDGDQDSMDSARQAA</sequence>
<evidence type="ECO:0000256" key="3">
    <source>
        <dbReference type="ARBA" id="ARBA00023136"/>
    </source>
</evidence>
<gene>
    <name evidence="4" type="ORF">A0U93_05485</name>
</gene>
<keyword evidence="2" id="KW-1133">Transmembrane helix</keyword>
<name>A0A1U9KP17_9PROT</name>
<dbReference type="GO" id="GO:0022857">
    <property type="term" value="F:transmembrane transporter activity"/>
    <property type="evidence" value="ECO:0007669"/>
    <property type="project" value="InterPro"/>
</dbReference>
<dbReference type="Pfam" id="PF07690">
    <property type="entry name" value="MFS_1"/>
    <property type="match status" value="1"/>
</dbReference>